<dbReference type="AlphaFoldDB" id="A0A368GNN8"/>
<feature type="non-terminal residue" evidence="1">
    <location>
        <position position="1"/>
    </location>
</feature>
<name>A0A368GNN8_ANCCA</name>
<evidence type="ECO:0000313" key="1">
    <source>
        <dbReference type="EMBL" id="RCN44899.1"/>
    </source>
</evidence>
<reference evidence="1 2" key="1">
    <citation type="submission" date="2014-10" db="EMBL/GenBank/DDBJ databases">
        <title>Draft genome of the hookworm Ancylostoma caninum.</title>
        <authorList>
            <person name="Mitreva M."/>
        </authorList>
    </citation>
    <scope>NUCLEOTIDE SEQUENCE [LARGE SCALE GENOMIC DNA]</scope>
    <source>
        <strain evidence="1 2">Baltimore</strain>
    </source>
</reference>
<dbReference type="EMBL" id="JOJR01000117">
    <property type="protein sequence ID" value="RCN44899.1"/>
    <property type="molecule type" value="Genomic_DNA"/>
</dbReference>
<comment type="caution">
    <text evidence="1">The sequence shown here is derived from an EMBL/GenBank/DDBJ whole genome shotgun (WGS) entry which is preliminary data.</text>
</comment>
<protein>
    <submittedName>
        <fullName evidence="1">Uncharacterized protein</fullName>
    </submittedName>
</protein>
<keyword evidence="2" id="KW-1185">Reference proteome</keyword>
<proteinExistence type="predicted"/>
<accession>A0A368GNN8</accession>
<gene>
    <name evidence="1" type="ORF">ANCCAN_09095</name>
</gene>
<sequence>VLYIFLGIGKLFAALIFQTSKTSGCAHSSTVLGFSHMSSLEKFHVHGDVNMHYVLICFTVAQTT</sequence>
<evidence type="ECO:0000313" key="2">
    <source>
        <dbReference type="Proteomes" id="UP000252519"/>
    </source>
</evidence>
<organism evidence="1 2">
    <name type="scientific">Ancylostoma caninum</name>
    <name type="common">Dog hookworm</name>
    <dbReference type="NCBI Taxonomy" id="29170"/>
    <lineage>
        <taxon>Eukaryota</taxon>
        <taxon>Metazoa</taxon>
        <taxon>Ecdysozoa</taxon>
        <taxon>Nematoda</taxon>
        <taxon>Chromadorea</taxon>
        <taxon>Rhabditida</taxon>
        <taxon>Rhabditina</taxon>
        <taxon>Rhabditomorpha</taxon>
        <taxon>Strongyloidea</taxon>
        <taxon>Ancylostomatidae</taxon>
        <taxon>Ancylostomatinae</taxon>
        <taxon>Ancylostoma</taxon>
    </lineage>
</organism>
<dbReference type="Proteomes" id="UP000252519">
    <property type="component" value="Unassembled WGS sequence"/>
</dbReference>